<name>A0A4R3VLK4_9SPHI</name>
<reference evidence="2 3" key="1">
    <citation type="submission" date="2019-03" db="EMBL/GenBank/DDBJ databases">
        <title>Genomic Encyclopedia of Type Strains, Phase IV (KMG-IV): sequencing the most valuable type-strain genomes for metagenomic binning, comparative biology and taxonomic classification.</title>
        <authorList>
            <person name="Goeker M."/>
        </authorList>
    </citation>
    <scope>NUCLEOTIDE SEQUENCE [LARGE SCALE GENOMIC DNA]</scope>
    <source>
        <strain evidence="2 3">DSM 22362</strain>
    </source>
</reference>
<feature type="domain" description="DinB-like" evidence="1">
    <location>
        <begin position="37"/>
        <end position="170"/>
    </location>
</feature>
<evidence type="ECO:0000259" key="1">
    <source>
        <dbReference type="Pfam" id="PF12867"/>
    </source>
</evidence>
<keyword evidence="3" id="KW-1185">Reference proteome</keyword>
<proteinExistence type="predicted"/>
<protein>
    <submittedName>
        <fullName evidence="2">DinB family protein</fullName>
    </submittedName>
</protein>
<dbReference type="Gene3D" id="1.20.120.450">
    <property type="entry name" value="dinb family like domain"/>
    <property type="match status" value="1"/>
</dbReference>
<comment type="caution">
    <text evidence="2">The sequence shown here is derived from an EMBL/GenBank/DDBJ whole genome shotgun (WGS) entry which is preliminary data.</text>
</comment>
<gene>
    <name evidence="2" type="ORF">EDC17_10535</name>
</gene>
<dbReference type="Proteomes" id="UP000295197">
    <property type="component" value="Unassembled WGS sequence"/>
</dbReference>
<sequence length="188" mass="22235">MEQDIEKLKYPLGKFQKLREISQEDIDHWIKIIAEFPQRVKSQVENLSEIELNQQYRPNGWTIRQVVHHCADSHMNSFMRFKLALTENTPTIKPYAEDLWAEFSDAQNYPINDSLLILAGLHGRWEQLLKNLTAMELEKEFIHPENNERISIKTNIGIYAWHFEHHLAHIMVAKEQRERFGASDIISE</sequence>
<evidence type="ECO:0000313" key="3">
    <source>
        <dbReference type="Proteomes" id="UP000295197"/>
    </source>
</evidence>
<dbReference type="AlphaFoldDB" id="A0A4R3VLK4"/>
<dbReference type="SUPFAM" id="SSF109854">
    <property type="entry name" value="DinB/YfiT-like putative metalloenzymes"/>
    <property type="match status" value="1"/>
</dbReference>
<dbReference type="Pfam" id="PF12867">
    <property type="entry name" value="DinB_2"/>
    <property type="match status" value="1"/>
</dbReference>
<organism evidence="2 3">
    <name type="scientific">Sphingobacterium alimentarium</name>
    <dbReference type="NCBI Taxonomy" id="797292"/>
    <lineage>
        <taxon>Bacteria</taxon>
        <taxon>Pseudomonadati</taxon>
        <taxon>Bacteroidota</taxon>
        <taxon>Sphingobacteriia</taxon>
        <taxon>Sphingobacteriales</taxon>
        <taxon>Sphingobacteriaceae</taxon>
        <taxon>Sphingobacterium</taxon>
    </lineage>
</organism>
<dbReference type="RefSeq" id="WP_132778799.1">
    <property type="nucleotide sequence ID" value="NZ_SMBZ01000053.1"/>
</dbReference>
<dbReference type="InterPro" id="IPR034660">
    <property type="entry name" value="DinB/YfiT-like"/>
</dbReference>
<dbReference type="NCBIfam" id="NF009807">
    <property type="entry name" value="PRK13291.1"/>
    <property type="match status" value="1"/>
</dbReference>
<dbReference type="EMBL" id="SMBZ01000053">
    <property type="protein sequence ID" value="TCV07405.1"/>
    <property type="molecule type" value="Genomic_DNA"/>
</dbReference>
<evidence type="ECO:0000313" key="2">
    <source>
        <dbReference type="EMBL" id="TCV07405.1"/>
    </source>
</evidence>
<dbReference type="OrthoDB" id="9796039at2"/>
<accession>A0A4R3VLK4</accession>
<dbReference type="InterPro" id="IPR024775">
    <property type="entry name" value="DinB-like"/>
</dbReference>